<keyword evidence="2" id="KW-1185">Reference proteome</keyword>
<gene>
    <name evidence="1" type="ORF">GBAR_LOCUS3487</name>
</gene>
<dbReference type="EMBL" id="CASHTH010000497">
    <property type="protein sequence ID" value="CAI8002780.1"/>
    <property type="molecule type" value="Genomic_DNA"/>
</dbReference>
<organism evidence="1 2">
    <name type="scientific">Geodia barretti</name>
    <name type="common">Barrett's horny sponge</name>
    <dbReference type="NCBI Taxonomy" id="519541"/>
    <lineage>
        <taxon>Eukaryota</taxon>
        <taxon>Metazoa</taxon>
        <taxon>Porifera</taxon>
        <taxon>Demospongiae</taxon>
        <taxon>Heteroscleromorpha</taxon>
        <taxon>Tetractinellida</taxon>
        <taxon>Astrophorina</taxon>
        <taxon>Geodiidae</taxon>
        <taxon>Geodia</taxon>
    </lineage>
</organism>
<proteinExistence type="predicted"/>
<evidence type="ECO:0000313" key="2">
    <source>
        <dbReference type="Proteomes" id="UP001174909"/>
    </source>
</evidence>
<dbReference type="Proteomes" id="UP001174909">
    <property type="component" value="Unassembled WGS sequence"/>
</dbReference>
<evidence type="ECO:0000313" key="1">
    <source>
        <dbReference type="EMBL" id="CAI8002780.1"/>
    </source>
</evidence>
<comment type="caution">
    <text evidence="1">The sequence shown here is derived from an EMBL/GenBank/DDBJ whole genome shotgun (WGS) entry which is preliminary data.</text>
</comment>
<sequence>QQEGGGVYEFPVAPPLQFQPGDILGIIQPSGGDSRLQISYDDGGHSPNYATVSDDNNEFFNVQGEAVTTLINIPLVTVKIVEHTTCCGSTGNFQTFPPQT</sequence>
<protein>
    <submittedName>
        <fullName evidence="1">Uncharacterized protein</fullName>
    </submittedName>
</protein>
<dbReference type="AlphaFoldDB" id="A0AA35R3U7"/>
<name>A0AA35R3U7_GEOBA</name>
<feature type="non-terminal residue" evidence="1">
    <location>
        <position position="1"/>
    </location>
</feature>
<accession>A0AA35R3U7</accession>
<feature type="non-terminal residue" evidence="1">
    <location>
        <position position="100"/>
    </location>
</feature>
<reference evidence="1" key="1">
    <citation type="submission" date="2023-03" db="EMBL/GenBank/DDBJ databases">
        <authorList>
            <person name="Steffen K."/>
            <person name="Cardenas P."/>
        </authorList>
    </citation>
    <scope>NUCLEOTIDE SEQUENCE</scope>
</reference>